<dbReference type="Gene3D" id="1.10.1660.10">
    <property type="match status" value="1"/>
</dbReference>
<dbReference type="Pfam" id="PF13591">
    <property type="entry name" value="MerR_2"/>
    <property type="match status" value="1"/>
</dbReference>
<dbReference type="EMBL" id="SPVF01000070">
    <property type="protein sequence ID" value="TFW25998.1"/>
    <property type="molecule type" value="Genomic_DNA"/>
</dbReference>
<dbReference type="OrthoDB" id="9799091at2"/>
<proteinExistence type="predicted"/>
<keyword evidence="2" id="KW-1185">Reference proteome</keyword>
<dbReference type="Proteomes" id="UP000298438">
    <property type="component" value="Unassembled WGS sequence"/>
</dbReference>
<evidence type="ECO:0000313" key="2">
    <source>
        <dbReference type="Proteomes" id="UP000298438"/>
    </source>
</evidence>
<name>A0A4Y9SJK3_9BURK</name>
<evidence type="ECO:0000313" key="1">
    <source>
        <dbReference type="EMBL" id="TFW25998.1"/>
    </source>
</evidence>
<organism evidence="1 2">
    <name type="scientific">Zemynaea arenosa</name>
    <dbReference type="NCBI Taxonomy" id="2561931"/>
    <lineage>
        <taxon>Bacteria</taxon>
        <taxon>Pseudomonadati</taxon>
        <taxon>Pseudomonadota</taxon>
        <taxon>Betaproteobacteria</taxon>
        <taxon>Burkholderiales</taxon>
        <taxon>Oxalobacteraceae</taxon>
        <taxon>Telluria group</taxon>
        <taxon>Zemynaea</taxon>
    </lineage>
</organism>
<comment type="caution">
    <text evidence="1">The sequence shown here is derived from an EMBL/GenBank/DDBJ whole genome shotgun (WGS) entry which is preliminary data.</text>
</comment>
<accession>A0A4Y9SJK3</accession>
<sequence>MDQVNVIAGVLLEDAALTLEDFARACAVEQEWVVRHVQAGLLGGVHEVQVTTWRFTSPDLRRARDILAIERDFDAGDELAALVVDLTDEVRRLKSRLRALERHGH</sequence>
<reference evidence="1 2" key="1">
    <citation type="submission" date="2019-03" db="EMBL/GenBank/DDBJ databases">
        <title>Draft Genome Sequence of Massilia arenosa sp. nov., a Novel Massilia Species Isolated from a Sandy-loam Maize Soil.</title>
        <authorList>
            <person name="Raths R."/>
            <person name="Peta V."/>
            <person name="Bucking H."/>
        </authorList>
    </citation>
    <scope>NUCLEOTIDE SEQUENCE [LARGE SCALE GENOMIC DNA]</scope>
    <source>
        <strain evidence="1 2">MC02</strain>
    </source>
</reference>
<dbReference type="AlphaFoldDB" id="A0A4Y9SJK3"/>
<dbReference type="RefSeq" id="WP_135206078.1">
    <property type="nucleotide sequence ID" value="NZ_SPVF01000070.1"/>
</dbReference>
<protein>
    <submittedName>
        <fullName evidence="1">MerR family transcriptional regulator</fullName>
    </submittedName>
</protein>
<gene>
    <name evidence="1" type="ORF">E4L96_04755</name>
</gene>